<protein>
    <recommendedName>
        <fullName evidence="4">F-box domain-containing protein</fullName>
    </recommendedName>
</protein>
<evidence type="ECO:0008006" key="4">
    <source>
        <dbReference type="Google" id="ProtNLM"/>
    </source>
</evidence>
<keyword evidence="3" id="KW-1185">Reference proteome</keyword>
<name>A0A6A4IJ23_9AGAR</name>
<dbReference type="OrthoDB" id="3365698at2759"/>
<proteinExistence type="predicted"/>
<dbReference type="InterPro" id="IPR032675">
    <property type="entry name" value="LRR_dom_sf"/>
</dbReference>
<dbReference type="Gene3D" id="3.80.10.10">
    <property type="entry name" value="Ribonuclease Inhibitor"/>
    <property type="match status" value="1"/>
</dbReference>
<accession>A0A6A4IJ23</accession>
<gene>
    <name evidence="2" type="ORF">BT96DRAFT_969709</name>
</gene>
<dbReference type="SUPFAM" id="SSF52047">
    <property type="entry name" value="RNI-like"/>
    <property type="match status" value="1"/>
</dbReference>
<feature type="coiled-coil region" evidence="1">
    <location>
        <begin position="64"/>
        <end position="98"/>
    </location>
</feature>
<evidence type="ECO:0000313" key="3">
    <source>
        <dbReference type="Proteomes" id="UP000799118"/>
    </source>
</evidence>
<reference evidence="2" key="1">
    <citation type="journal article" date="2019" name="Environ. Microbiol.">
        <title>Fungal ecological strategies reflected in gene transcription - a case study of two litter decomposers.</title>
        <authorList>
            <person name="Barbi F."/>
            <person name="Kohler A."/>
            <person name="Barry K."/>
            <person name="Baskaran P."/>
            <person name="Daum C."/>
            <person name="Fauchery L."/>
            <person name="Ihrmark K."/>
            <person name="Kuo A."/>
            <person name="LaButti K."/>
            <person name="Lipzen A."/>
            <person name="Morin E."/>
            <person name="Grigoriev I.V."/>
            <person name="Henrissat B."/>
            <person name="Lindahl B."/>
            <person name="Martin F."/>
        </authorList>
    </citation>
    <scope>NUCLEOTIDE SEQUENCE</scope>
    <source>
        <strain evidence="2">JB14</strain>
    </source>
</reference>
<sequence>MAYFVKSIAQHNWPKERGSMHLCAKCGDSFQLDLQELDYDKILHRVRSGYSPERLECSVYSKLLDGAKEKMDRCQMELRRLRVLLKELETQQDFLEAYIAGARSMVSPIHSFPVELMGEIFKWYNLVTSMPVLWSSFGSHALTDASTSSLFNVFLQRSQSHPIDFKLFDGYYSSGMPRHVLASLTAIETTNRWRHVQITGPRFAVKEILQALIDSGRSLPELVSLNLDVNVRLSFPVDCPNLRFLTLHDVSLDLEYPRLTVTYLDLMGLSPKETSQLIRCCPNIQVLVLRELLERKEEEAIAPISCNTAKFTVAFGDSYDGVLPIFDSLTFPELNHLELLGPRQQTIEPKTFLITSLCSMLERSQSQLTHLTIPSVPSIAADLLRIFLCVPSVTTLERREDLEVKEVEDHSSDEEEGGRAKIPHLERMSEQCLLPQLKDLSMVIRSCHQLESLLELVRSRWRRTDRNSRVPAPKLVLLCRRLGRIRLYIADFSYDNQMFTVIETLWKPEEVISTRAEKKI</sequence>
<evidence type="ECO:0000256" key="1">
    <source>
        <dbReference type="SAM" id="Coils"/>
    </source>
</evidence>
<dbReference type="AlphaFoldDB" id="A0A6A4IJ23"/>
<evidence type="ECO:0000313" key="2">
    <source>
        <dbReference type="EMBL" id="KAE9409950.1"/>
    </source>
</evidence>
<dbReference type="EMBL" id="ML769386">
    <property type="protein sequence ID" value="KAE9409950.1"/>
    <property type="molecule type" value="Genomic_DNA"/>
</dbReference>
<keyword evidence="1" id="KW-0175">Coiled coil</keyword>
<organism evidence="2 3">
    <name type="scientific">Gymnopus androsaceus JB14</name>
    <dbReference type="NCBI Taxonomy" id="1447944"/>
    <lineage>
        <taxon>Eukaryota</taxon>
        <taxon>Fungi</taxon>
        <taxon>Dikarya</taxon>
        <taxon>Basidiomycota</taxon>
        <taxon>Agaricomycotina</taxon>
        <taxon>Agaricomycetes</taxon>
        <taxon>Agaricomycetidae</taxon>
        <taxon>Agaricales</taxon>
        <taxon>Marasmiineae</taxon>
        <taxon>Omphalotaceae</taxon>
        <taxon>Gymnopus</taxon>
    </lineage>
</organism>
<dbReference type="Proteomes" id="UP000799118">
    <property type="component" value="Unassembled WGS sequence"/>
</dbReference>